<feature type="transmembrane region" description="Helical" evidence="7">
    <location>
        <begin position="77"/>
        <end position="98"/>
    </location>
</feature>
<dbReference type="GO" id="GO:0015093">
    <property type="term" value="F:ferrous iron transmembrane transporter activity"/>
    <property type="evidence" value="ECO:0007669"/>
    <property type="project" value="TreeGrafter"/>
</dbReference>
<comment type="similarity">
    <text evidence="2">Belongs to the oxidase-dependent Fe transporter (OFeT) (TC 9.A.10.1) family.</text>
</comment>
<dbReference type="PANTHER" id="PTHR31632:SF2">
    <property type="entry name" value="PLASMA MEMBRANE IRON PERMEASE"/>
    <property type="match status" value="1"/>
</dbReference>
<keyword evidence="4 7" id="KW-1133">Transmembrane helix</keyword>
<dbReference type="KEGG" id="mhos:CXR34_00400"/>
<keyword evidence="3 7" id="KW-0812">Transmembrane</keyword>
<evidence type="ECO:0000313" key="9">
    <source>
        <dbReference type="Proteomes" id="UP000233276"/>
    </source>
</evidence>
<reference evidence="8 9" key="1">
    <citation type="submission" date="2017-12" db="EMBL/GenBank/DDBJ databases">
        <title>Isolation and characterization of estrogens degradatiion strain Microbacterium hominis SJTG1.</title>
        <authorList>
            <person name="Xiong W."/>
            <person name="Yin C."/>
            <person name="Zheng D."/>
            <person name="Liang R."/>
        </authorList>
    </citation>
    <scope>NUCLEOTIDE SEQUENCE [LARGE SCALE GENOMIC DNA]</scope>
    <source>
        <strain evidence="8 9">SJTG1</strain>
    </source>
</reference>
<evidence type="ECO:0000256" key="5">
    <source>
        <dbReference type="ARBA" id="ARBA00023136"/>
    </source>
</evidence>
<feature type="transmembrane region" description="Helical" evidence="7">
    <location>
        <begin position="195"/>
        <end position="215"/>
    </location>
</feature>
<evidence type="ECO:0000256" key="6">
    <source>
        <dbReference type="SAM" id="MobiDB-lite"/>
    </source>
</evidence>
<dbReference type="Proteomes" id="UP000233276">
    <property type="component" value="Chromosome"/>
</dbReference>
<dbReference type="EMBL" id="CP025299">
    <property type="protein sequence ID" value="AUG28069.1"/>
    <property type="molecule type" value="Genomic_DNA"/>
</dbReference>
<feature type="transmembrane region" description="Helical" evidence="7">
    <location>
        <begin position="39"/>
        <end position="57"/>
    </location>
</feature>
<evidence type="ECO:0000256" key="3">
    <source>
        <dbReference type="ARBA" id="ARBA00022692"/>
    </source>
</evidence>
<organism evidence="8 9">
    <name type="scientific">Microbacterium hominis</name>
    <dbReference type="NCBI Taxonomy" id="162426"/>
    <lineage>
        <taxon>Bacteria</taxon>
        <taxon>Bacillati</taxon>
        <taxon>Actinomycetota</taxon>
        <taxon>Actinomycetes</taxon>
        <taxon>Micrococcales</taxon>
        <taxon>Microbacteriaceae</taxon>
        <taxon>Microbacterium</taxon>
    </lineage>
</organism>
<dbReference type="AlphaFoldDB" id="A0A2K9DB47"/>
<feature type="transmembrane region" description="Helical" evidence="7">
    <location>
        <begin position="136"/>
        <end position="160"/>
    </location>
</feature>
<name>A0A2K9DB47_9MICO</name>
<evidence type="ECO:0000256" key="4">
    <source>
        <dbReference type="ARBA" id="ARBA00022989"/>
    </source>
</evidence>
<evidence type="ECO:0000256" key="1">
    <source>
        <dbReference type="ARBA" id="ARBA00004141"/>
    </source>
</evidence>
<evidence type="ECO:0000256" key="2">
    <source>
        <dbReference type="ARBA" id="ARBA00008333"/>
    </source>
</evidence>
<dbReference type="InterPro" id="IPR004923">
    <property type="entry name" value="FTR1/Fip1/EfeU"/>
</dbReference>
<feature type="region of interest" description="Disordered" evidence="6">
    <location>
        <begin position="221"/>
        <end position="243"/>
    </location>
</feature>
<gene>
    <name evidence="8" type="ORF">CXR34_00400</name>
</gene>
<sequence>MIGGVLSLAALAMVTWMVFWMQRTARTIKSTLEGDVDRALARGGMWALVALGFLSVAREGIETTLLLWSMVQSFGNAPAALVGAVLGIVTAVIAGWLLARGLVHLNLRLFFAWTGAILVIAAAGVLAYAFKDLQEAGVVAGPFTAGAPIDAVTGAVAIGWAGFPLGWAFDLSAVIAPGGTLATVLQATFGFMPRMSWLQVIAWAGYIVVVGSFFIRGLRRRPSTHTTSPAPAVSPQPHLAGES</sequence>
<dbReference type="GO" id="GO:0033573">
    <property type="term" value="C:high-affinity iron permease complex"/>
    <property type="evidence" value="ECO:0007669"/>
    <property type="project" value="InterPro"/>
</dbReference>
<dbReference type="PANTHER" id="PTHR31632">
    <property type="entry name" value="IRON TRANSPORTER FTH1"/>
    <property type="match status" value="1"/>
</dbReference>
<accession>A0A2K9DB47</accession>
<keyword evidence="5 7" id="KW-0472">Membrane</keyword>
<evidence type="ECO:0000313" key="8">
    <source>
        <dbReference type="EMBL" id="AUG28069.1"/>
    </source>
</evidence>
<feature type="transmembrane region" description="Helical" evidence="7">
    <location>
        <begin position="6"/>
        <end position="23"/>
    </location>
</feature>
<protein>
    <submittedName>
        <fullName evidence="8">High-affinity Fe2+/Pb2+ permease</fullName>
    </submittedName>
</protein>
<evidence type="ECO:0000256" key="7">
    <source>
        <dbReference type="SAM" id="Phobius"/>
    </source>
</evidence>
<dbReference type="Pfam" id="PF03239">
    <property type="entry name" value="FTR1"/>
    <property type="match status" value="1"/>
</dbReference>
<feature type="transmembrane region" description="Helical" evidence="7">
    <location>
        <begin position="110"/>
        <end position="130"/>
    </location>
</feature>
<proteinExistence type="inferred from homology"/>
<comment type="subcellular location">
    <subcellularLocation>
        <location evidence="1">Membrane</location>
        <topology evidence="1">Multi-pass membrane protein</topology>
    </subcellularLocation>
</comment>